<evidence type="ECO:0000259" key="2">
    <source>
        <dbReference type="Pfam" id="PF01693"/>
    </source>
</evidence>
<dbReference type="SUPFAM" id="SSF55658">
    <property type="entry name" value="L9 N-domain-like"/>
    <property type="match status" value="1"/>
</dbReference>
<name>A0AAD7H6M4_9AGAR</name>
<sequence>MSTPRAGLVPTNIRAEDLLMDIRGGGKDSRYYCLPPYHGKPEESKGQSAAKTGGYRFHLVAQGHVVGIFDSWVEAKASLTGYPDSSNRGYDSVEDCVDARQRLCTLGVHPHLVDPIFASPSPVKWEPTTDSGSAPNLMRFYTPTSPVGSSSKTRQHTPAPAPDGEPDFINFAIRGAGIISSSAARTEERYRDMQRRGEEPDLLVTRNFTRASRFALEEEGDKE</sequence>
<evidence type="ECO:0000313" key="3">
    <source>
        <dbReference type="EMBL" id="KAJ7713235.1"/>
    </source>
</evidence>
<accession>A0AAD7H6M4</accession>
<evidence type="ECO:0000256" key="1">
    <source>
        <dbReference type="SAM" id="MobiDB-lite"/>
    </source>
</evidence>
<organism evidence="3 4">
    <name type="scientific">Mycena metata</name>
    <dbReference type="NCBI Taxonomy" id="1033252"/>
    <lineage>
        <taxon>Eukaryota</taxon>
        <taxon>Fungi</taxon>
        <taxon>Dikarya</taxon>
        <taxon>Basidiomycota</taxon>
        <taxon>Agaricomycotina</taxon>
        <taxon>Agaricomycetes</taxon>
        <taxon>Agaricomycetidae</taxon>
        <taxon>Agaricales</taxon>
        <taxon>Marasmiineae</taxon>
        <taxon>Mycenaceae</taxon>
        <taxon>Mycena</taxon>
    </lineage>
</organism>
<feature type="compositionally biased region" description="Polar residues" evidence="1">
    <location>
        <begin position="142"/>
        <end position="152"/>
    </location>
</feature>
<dbReference type="AlphaFoldDB" id="A0AAD7H6M4"/>
<dbReference type="Pfam" id="PF01693">
    <property type="entry name" value="Cauli_VI"/>
    <property type="match status" value="1"/>
</dbReference>
<reference evidence="3" key="1">
    <citation type="submission" date="2023-03" db="EMBL/GenBank/DDBJ databases">
        <title>Massive genome expansion in bonnet fungi (Mycena s.s.) driven by repeated elements and novel gene families across ecological guilds.</title>
        <authorList>
            <consortium name="Lawrence Berkeley National Laboratory"/>
            <person name="Harder C.B."/>
            <person name="Miyauchi S."/>
            <person name="Viragh M."/>
            <person name="Kuo A."/>
            <person name="Thoen E."/>
            <person name="Andreopoulos B."/>
            <person name="Lu D."/>
            <person name="Skrede I."/>
            <person name="Drula E."/>
            <person name="Henrissat B."/>
            <person name="Morin E."/>
            <person name="Kohler A."/>
            <person name="Barry K."/>
            <person name="LaButti K."/>
            <person name="Morin E."/>
            <person name="Salamov A."/>
            <person name="Lipzen A."/>
            <person name="Mereny Z."/>
            <person name="Hegedus B."/>
            <person name="Baldrian P."/>
            <person name="Stursova M."/>
            <person name="Weitz H."/>
            <person name="Taylor A."/>
            <person name="Grigoriev I.V."/>
            <person name="Nagy L.G."/>
            <person name="Martin F."/>
            <person name="Kauserud H."/>
        </authorList>
    </citation>
    <scope>NUCLEOTIDE SEQUENCE</scope>
    <source>
        <strain evidence="3">CBHHK182m</strain>
    </source>
</reference>
<evidence type="ECO:0000313" key="4">
    <source>
        <dbReference type="Proteomes" id="UP001215598"/>
    </source>
</evidence>
<feature type="region of interest" description="Disordered" evidence="1">
    <location>
        <begin position="119"/>
        <end position="167"/>
    </location>
</feature>
<comment type="caution">
    <text evidence="3">The sequence shown here is derived from an EMBL/GenBank/DDBJ whole genome shotgun (WGS) entry which is preliminary data.</text>
</comment>
<proteinExistence type="predicted"/>
<dbReference type="EMBL" id="JARKIB010000349">
    <property type="protein sequence ID" value="KAJ7713235.1"/>
    <property type="molecule type" value="Genomic_DNA"/>
</dbReference>
<feature type="domain" description="Ribonuclease H1 N-terminal" evidence="2">
    <location>
        <begin position="60"/>
        <end position="94"/>
    </location>
</feature>
<dbReference type="Proteomes" id="UP001215598">
    <property type="component" value="Unassembled WGS sequence"/>
</dbReference>
<keyword evidence="4" id="KW-1185">Reference proteome</keyword>
<gene>
    <name evidence="3" type="ORF">B0H16DRAFT_1743563</name>
</gene>
<dbReference type="InterPro" id="IPR011320">
    <property type="entry name" value="RNase_H1_N"/>
</dbReference>
<dbReference type="InterPro" id="IPR009027">
    <property type="entry name" value="Ribosomal_bL9/RNase_H1_N"/>
</dbReference>
<protein>
    <recommendedName>
        <fullName evidence="2">Ribonuclease H1 N-terminal domain-containing protein</fullName>
    </recommendedName>
</protein>